<accession>A0ABP1RND3</accession>
<sequence length="106" mass="11916">MQSSSSALLLLKKICNIFTTQMSEISVESGSYAGCRINSSRYWFSKGVSHTSEREECVDIKVNNYVCSGRGLTTTTWSNTSELIRLNSYTFGFALRLFLLPHKTKS</sequence>
<name>A0ABP1RND3_9HEXA</name>
<protein>
    <submittedName>
        <fullName evidence="1">Uncharacterized protein</fullName>
    </submittedName>
</protein>
<comment type="caution">
    <text evidence="1">The sequence shown here is derived from an EMBL/GenBank/DDBJ whole genome shotgun (WGS) entry which is preliminary data.</text>
</comment>
<evidence type="ECO:0000313" key="1">
    <source>
        <dbReference type="EMBL" id="CAL8131528.1"/>
    </source>
</evidence>
<gene>
    <name evidence="1" type="ORF">ODALV1_LOCUS24222</name>
</gene>
<dbReference type="Proteomes" id="UP001642540">
    <property type="component" value="Unassembled WGS sequence"/>
</dbReference>
<reference evidence="1 2" key="1">
    <citation type="submission" date="2024-08" db="EMBL/GenBank/DDBJ databases">
        <authorList>
            <person name="Cucini C."/>
            <person name="Frati F."/>
        </authorList>
    </citation>
    <scope>NUCLEOTIDE SEQUENCE [LARGE SCALE GENOMIC DNA]</scope>
</reference>
<evidence type="ECO:0000313" key="2">
    <source>
        <dbReference type="Proteomes" id="UP001642540"/>
    </source>
</evidence>
<dbReference type="EMBL" id="CAXLJM020000088">
    <property type="protein sequence ID" value="CAL8131528.1"/>
    <property type="molecule type" value="Genomic_DNA"/>
</dbReference>
<organism evidence="1 2">
    <name type="scientific">Orchesella dallaii</name>
    <dbReference type="NCBI Taxonomy" id="48710"/>
    <lineage>
        <taxon>Eukaryota</taxon>
        <taxon>Metazoa</taxon>
        <taxon>Ecdysozoa</taxon>
        <taxon>Arthropoda</taxon>
        <taxon>Hexapoda</taxon>
        <taxon>Collembola</taxon>
        <taxon>Entomobryomorpha</taxon>
        <taxon>Entomobryoidea</taxon>
        <taxon>Orchesellidae</taxon>
        <taxon>Orchesellinae</taxon>
        <taxon>Orchesella</taxon>
    </lineage>
</organism>
<proteinExistence type="predicted"/>
<keyword evidence="2" id="KW-1185">Reference proteome</keyword>